<evidence type="ECO:0000259" key="3">
    <source>
        <dbReference type="Pfam" id="PF00171"/>
    </source>
</evidence>
<protein>
    <recommendedName>
        <fullName evidence="3">Aldehyde dehydrogenase domain-containing protein</fullName>
    </recommendedName>
</protein>
<accession>A0AAV8TE90</accession>
<dbReference type="SUPFAM" id="SSF53720">
    <property type="entry name" value="ALDH-like"/>
    <property type="match status" value="1"/>
</dbReference>
<dbReference type="AlphaFoldDB" id="A0AAV8TE90"/>
<dbReference type="PANTHER" id="PTHR43570:SF17">
    <property type="entry name" value="ALDEHYDE DEHYDROGENASE FAMILY 3 MEMBER F1"/>
    <property type="match status" value="1"/>
</dbReference>
<dbReference type="Gene3D" id="3.40.309.10">
    <property type="entry name" value="Aldehyde Dehydrogenase, Chain A, domain 2"/>
    <property type="match status" value="1"/>
</dbReference>
<keyword evidence="2" id="KW-0560">Oxidoreductase</keyword>
<comment type="similarity">
    <text evidence="1">Belongs to the aldehyde dehydrogenase family.</text>
</comment>
<reference evidence="4 5" key="1">
    <citation type="submission" date="2021-09" db="EMBL/GenBank/DDBJ databases">
        <title>Genomic insights and catalytic innovation underlie evolution of tropane alkaloids biosynthesis.</title>
        <authorList>
            <person name="Wang Y.-J."/>
            <person name="Tian T."/>
            <person name="Huang J.-P."/>
            <person name="Huang S.-X."/>
        </authorList>
    </citation>
    <scope>NUCLEOTIDE SEQUENCE [LARGE SCALE GENOMIC DNA]</scope>
    <source>
        <strain evidence="4">KIB-2018</strain>
        <tissue evidence="4">Leaf</tissue>
    </source>
</reference>
<dbReference type="InterPro" id="IPR012394">
    <property type="entry name" value="Aldehyde_DH_NAD(P)"/>
</dbReference>
<proteinExistence type="inferred from homology"/>
<dbReference type="PANTHER" id="PTHR43570">
    <property type="entry name" value="ALDEHYDE DEHYDROGENASE"/>
    <property type="match status" value="1"/>
</dbReference>
<dbReference type="InterPro" id="IPR016163">
    <property type="entry name" value="Ald_DH_C"/>
</dbReference>
<dbReference type="Pfam" id="PF00171">
    <property type="entry name" value="Aldedh"/>
    <property type="match status" value="1"/>
</dbReference>
<dbReference type="GO" id="GO:0006081">
    <property type="term" value="P:aldehyde metabolic process"/>
    <property type="evidence" value="ECO:0007669"/>
    <property type="project" value="InterPro"/>
</dbReference>
<evidence type="ECO:0000256" key="1">
    <source>
        <dbReference type="ARBA" id="ARBA00009986"/>
    </source>
</evidence>
<comment type="caution">
    <text evidence="4">The sequence shown here is derived from an EMBL/GenBank/DDBJ whole genome shotgun (WGS) entry which is preliminary data.</text>
</comment>
<dbReference type="InterPro" id="IPR015590">
    <property type="entry name" value="Aldehyde_DH_dom"/>
</dbReference>
<organism evidence="4 5">
    <name type="scientific">Erythroxylum novogranatense</name>
    <dbReference type="NCBI Taxonomy" id="1862640"/>
    <lineage>
        <taxon>Eukaryota</taxon>
        <taxon>Viridiplantae</taxon>
        <taxon>Streptophyta</taxon>
        <taxon>Embryophyta</taxon>
        <taxon>Tracheophyta</taxon>
        <taxon>Spermatophyta</taxon>
        <taxon>Magnoliopsida</taxon>
        <taxon>eudicotyledons</taxon>
        <taxon>Gunneridae</taxon>
        <taxon>Pentapetalae</taxon>
        <taxon>rosids</taxon>
        <taxon>fabids</taxon>
        <taxon>Malpighiales</taxon>
        <taxon>Erythroxylaceae</taxon>
        <taxon>Erythroxylum</taxon>
    </lineage>
</organism>
<dbReference type="EMBL" id="JAIWQS010000005">
    <property type="protein sequence ID" value="KAJ8764355.1"/>
    <property type="molecule type" value="Genomic_DNA"/>
</dbReference>
<dbReference type="GO" id="GO:0005737">
    <property type="term" value="C:cytoplasm"/>
    <property type="evidence" value="ECO:0007669"/>
    <property type="project" value="TreeGrafter"/>
</dbReference>
<dbReference type="Proteomes" id="UP001159364">
    <property type="component" value="Linkage Group LG05"/>
</dbReference>
<dbReference type="FunFam" id="3.40.309.10:FF:000003">
    <property type="entry name" value="Aldehyde dehydrogenase"/>
    <property type="match status" value="1"/>
</dbReference>
<dbReference type="InterPro" id="IPR016161">
    <property type="entry name" value="Ald_DH/histidinol_DH"/>
</dbReference>
<name>A0AAV8TE90_9ROSI</name>
<dbReference type="GO" id="GO:0004029">
    <property type="term" value="F:aldehyde dehydrogenase (NAD+) activity"/>
    <property type="evidence" value="ECO:0007669"/>
    <property type="project" value="TreeGrafter"/>
</dbReference>
<evidence type="ECO:0000313" key="5">
    <source>
        <dbReference type="Proteomes" id="UP001159364"/>
    </source>
</evidence>
<dbReference type="InterPro" id="IPR016162">
    <property type="entry name" value="Ald_DH_N"/>
</dbReference>
<keyword evidence="5" id="KW-1185">Reference proteome</keyword>
<sequence>MASWNFPLSLSLDPVIGAIAAGNTVVLKPSEVAPACASFLADTIPKYLDSKAIKIVEGGPEVCQQLLQHKWDKIFFTGSQRVGRIVMSAASEHLTPVTLELGGKCPAILDLNSITDPADMKTAAKRIVGGKWGACNGQACIAVDYVIVEEKSATILTDLLKKILKRFYGGNPKESNSISKIINKSNFDRLHSLLTHPLVNASIVHGGSVDEYNMFIEPTILLNPPLDSELMTEEIFGPLLPVVTLNKIQESIEFVNSRPKPLIIYAFTKDESFKRQILTETSSGSVTFNDTMVQFLCDELPFGGVGHSGIGRYHGKYSFDTFSHEKAVMQRAFYPELEPRYPPWNSFKYRFIRLAYHYNYIGLVLLLLGLKK</sequence>
<feature type="domain" description="Aldehyde dehydrogenase" evidence="3">
    <location>
        <begin position="2"/>
        <end position="328"/>
    </location>
</feature>
<evidence type="ECO:0000256" key="2">
    <source>
        <dbReference type="ARBA" id="ARBA00023002"/>
    </source>
</evidence>
<evidence type="ECO:0000313" key="4">
    <source>
        <dbReference type="EMBL" id="KAJ8764355.1"/>
    </source>
</evidence>
<gene>
    <name evidence="4" type="ORF">K2173_006095</name>
</gene>
<dbReference type="Gene3D" id="3.40.605.10">
    <property type="entry name" value="Aldehyde Dehydrogenase, Chain A, domain 1"/>
    <property type="match status" value="1"/>
</dbReference>